<dbReference type="Pfam" id="PF01541">
    <property type="entry name" value="GIY-YIG"/>
    <property type="match status" value="1"/>
</dbReference>
<name>A0A223AU81_9FIRM</name>
<dbReference type="InterPro" id="IPR000305">
    <property type="entry name" value="GIY-YIG_endonuc"/>
</dbReference>
<organism evidence="3 4">
    <name type="scientific">Mogibacterium pumilum</name>
    <dbReference type="NCBI Taxonomy" id="86332"/>
    <lineage>
        <taxon>Bacteria</taxon>
        <taxon>Bacillati</taxon>
        <taxon>Bacillota</taxon>
        <taxon>Clostridia</taxon>
        <taxon>Peptostreptococcales</taxon>
        <taxon>Anaerovoracaceae</taxon>
        <taxon>Mogibacterium</taxon>
    </lineage>
</organism>
<dbReference type="InterPro" id="IPR050190">
    <property type="entry name" value="UPF0213_domain"/>
</dbReference>
<comment type="similarity">
    <text evidence="1">Belongs to the UPF0213 family.</text>
</comment>
<evidence type="ECO:0000259" key="2">
    <source>
        <dbReference type="PROSITE" id="PS50164"/>
    </source>
</evidence>
<evidence type="ECO:0000313" key="4">
    <source>
        <dbReference type="Proteomes" id="UP000214689"/>
    </source>
</evidence>
<evidence type="ECO:0000313" key="3">
    <source>
        <dbReference type="EMBL" id="ASS38530.1"/>
    </source>
</evidence>
<dbReference type="CDD" id="cd10456">
    <property type="entry name" value="GIY-YIG_UPF0213"/>
    <property type="match status" value="1"/>
</dbReference>
<dbReference type="PANTHER" id="PTHR34477">
    <property type="entry name" value="UPF0213 PROTEIN YHBQ"/>
    <property type="match status" value="1"/>
</dbReference>
<keyword evidence="4" id="KW-1185">Reference proteome</keyword>
<reference evidence="4" key="1">
    <citation type="submission" date="2016-05" db="EMBL/GenBank/DDBJ databases">
        <authorList>
            <person name="Holder M.E."/>
            <person name="Ajami N.J."/>
            <person name="Petrosino J.F."/>
        </authorList>
    </citation>
    <scope>NUCLEOTIDE SEQUENCE [LARGE SCALE GENOMIC DNA]</scope>
    <source>
        <strain evidence="4">ATCC 700696</strain>
    </source>
</reference>
<dbReference type="AlphaFoldDB" id="A0A223AU81"/>
<protein>
    <recommendedName>
        <fullName evidence="2">GIY-YIG domain-containing protein</fullName>
    </recommendedName>
</protein>
<dbReference type="SUPFAM" id="SSF82771">
    <property type="entry name" value="GIY-YIG endonuclease"/>
    <property type="match status" value="1"/>
</dbReference>
<dbReference type="InterPro" id="IPR035901">
    <property type="entry name" value="GIY-YIG_endonuc_sf"/>
</dbReference>
<feature type="domain" description="GIY-YIG" evidence="2">
    <location>
        <begin position="7"/>
        <end position="82"/>
    </location>
</feature>
<dbReference type="Proteomes" id="UP000214689">
    <property type="component" value="Chromosome"/>
</dbReference>
<dbReference type="EMBL" id="CP016199">
    <property type="protein sequence ID" value="ASS38530.1"/>
    <property type="molecule type" value="Genomic_DNA"/>
</dbReference>
<dbReference type="Gene3D" id="3.40.1440.10">
    <property type="entry name" value="GIY-YIG endonuclease"/>
    <property type="match status" value="1"/>
</dbReference>
<proteinExistence type="inferred from homology"/>
<gene>
    <name evidence="3" type="ORF">AXF17_04955</name>
</gene>
<dbReference type="PANTHER" id="PTHR34477:SF1">
    <property type="entry name" value="UPF0213 PROTEIN YHBQ"/>
    <property type="match status" value="1"/>
</dbReference>
<dbReference type="PROSITE" id="PS50164">
    <property type="entry name" value="GIY_YIG"/>
    <property type="match status" value="1"/>
</dbReference>
<accession>A0A223AU81</accession>
<dbReference type="SMART" id="SM00465">
    <property type="entry name" value="GIYc"/>
    <property type="match status" value="1"/>
</dbReference>
<sequence length="89" mass="10301">MEPLEPDGFYTYMVLCADGTLYTGWTVNLAKRVEAHNSGNGAKYTSTRLPVSLVYYEEFDNKREAMSREWYIKKLSREGKEKLIKGLQL</sequence>
<evidence type="ECO:0000256" key="1">
    <source>
        <dbReference type="ARBA" id="ARBA00007435"/>
    </source>
</evidence>